<feature type="transmembrane region" description="Helical" evidence="6">
    <location>
        <begin position="21"/>
        <end position="41"/>
    </location>
</feature>
<evidence type="ECO:0000256" key="5">
    <source>
        <dbReference type="ARBA" id="ARBA00023136"/>
    </source>
</evidence>
<dbReference type="GO" id="GO:0020037">
    <property type="term" value="F:heme binding"/>
    <property type="evidence" value="ECO:0007669"/>
    <property type="project" value="TreeGrafter"/>
</dbReference>
<evidence type="ECO:0000256" key="1">
    <source>
        <dbReference type="ARBA" id="ARBA00004651"/>
    </source>
</evidence>
<dbReference type="PANTHER" id="PTHR30485:SF1">
    <property type="entry name" value="CYTOCHROME YDHU-RELATED"/>
    <property type="match status" value="1"/>
</dbReference>
<proteinExistence type="predicted"/>
<evidence type="ECO:0000256" key="3">
    <source>
        <dbReference type="ARBA" id="ARBA00022692"/>
    </source>
</evidence>
<accession>A0A558DKG2</accession>
<dbReference type="EMBL" id="VMNH01000022">
    <property type="protein sequence ID" value="TVO71208.1"/>
    <property type="molecule type" value="Genomic_DNA"/>
</dbReference>
<dbReference type="Gene3D" id="1.20.950.20">
    <property type="entry name" value="Transmembrane di-heme cytochromes, Chain C"/>
    <property type="match status" value="1"/>
</dbReference>
<dbReference type="SUPFAM" id="SSF81342">
    <property type="entry name" value="Transmembrane di-heme cytochromes"/>
    <property type="match status" value="1"/>
</dbReference>
<feature type="transmembrane region" description="Helical" evidence="6">
    <location>
        <begin position="159"/>
        <end position="179"/>
    </location>
</feature>
<dbReference type="GO" id="GO:0022904">
    <property type="term" value="P:respiratory electron transport chain"/>
    <property type="evidence" value="ECO:0007669"/>
    <property type="project" value="InterPro"/>
</dbReference>
<dbReference type="Pfam" id="PF01292">
    <property type="entry name" value="Ni_hydr_CYTB"/>
    <property type="match status" value="1"/>
</dbReference>
<dbReference type="GO" id="GO:0005886">
    <property type="term" value="C:plasma membrane"/>
    <property type="evidence" value="ECO:0007669"/>
    <property type="project" value="UniProtKB-SubCell"/>
</dbReference>
<sequence length="217" mass="24642">MTERKVKIYPRFERFWHWTQVALIFTLMASGLRVSGLIGGLPFGAAFMLHIGAATALMVLWVFAIFWHLTTGTWRHYVPTTKGLGKVARFYAYGIFRGEHHPYRKAYWRKHNPLQALTYLALKVALFPAIWITGLMYLTYNLWGAIPEVAVWLPVVANLHSLTAFAIAAFIVAHVYLLTVGGSFRAHVRPMITGFDTVDLTTEEEAYLASDEPGRLR</sequence>
<keyword evidence="9" id="KW-1185">Reference proteome</keyword>
<feature type="transmembrane region" description="Helical" evidence="6">
    <location>
        <begin position="47"/>
        <end position="67"/>
    </location>
</feature>
<dbReference type="RefSeq" id="WP_144359787.1">
    <property type="nucleotide sequence ID" value="NZ_VMNH01000022.1"/>
</dbReference>
<gene>
    <name evidence="8" type="ORF">FHP88_14370</name>
</gene>
<keyword evidence="3 6" id="KW-0812">Transmembrane</keyword>
<dbReference type="InterPro" id="IPR016174">
    <property type="entry name" value="Di-haem_cyt_TM"/>
</dbReference>
<name>A0A558DKG2_9GAMM</name>
<evidence type="ECO:0000256" key="6">
    <source>
        <dbReference type="SAM" id="Phobius"/>
    </source>
</evidence>
<dbReference type="AlphaFoldDB" id="A0A558DKG2"/>
<dbReference type="Proteomes" id="UP000316649">
    <property type="component" value="Unassembled WGS sequence"/>
</dbReference>
<evidence type="ECO:0000256" key="4">
    <source>
        <dbReference type="ARBA" id="ARBA00022989"/>
    </source>
</evidence>
<keyword evidence="4 6" id="KW-1133">Transmembrane helix</keyword>
<protein>
    <submittedName>
        <fullName evidence="8">Cytochrome B</fullName>
    </submittedName>
</protein>
<reference evidence="8 9" key="1">
    <citation type="submission" date="2019-07" db="EMBL/GenBank/DDBJ databases">
        <title>The pathways for chlorine oxyanion respiration interact through the shared metabolite chlorate.</title>
        <authorList>
            <person name="Barnum T.P."/>
            <person name="Cheng Y."/>
            <person name="Hill K.A."/>
            <person name="Lucas L.N."/>
            <person name="Carlson H.K."/>
            <person name="Coates J.D."/>
        </authorList>
    </citation>
    <scope>NUCLEOTIDE SEQUENCE [LARGE SCALE GENOMIC DNA]</scope>
    <source>
        <strain evidence="8 9">BK-1</strain>
    </source>
</reference>
<evidence type="ECO:0000313" key="9">
    <source>
        <dbReference type="Proteomes" id="UP000316649"/>
    </source>
</evidence>
<dbReference type="InterPro" id="IPR051542">
    <property type="entry name" value="Hydrogenase_cytochrome"/>
</dbReference>
<comment type="caution">
    <text evidence="8">The sequence shown here is derived from an EMBL/GenBank/DDBJ whole genome shotgun (WGS) entry which is preliminary data.</text>
</comment>
<evidence type="ECO:0000259" key="7">
    <source>
        <dbReference type="Pfam" id="PF01292"/>
    </source>
</evidence>
<dbReference type="OrthoDB" id="1117555at2"/>
<feature type="domain" description="Cytochrome b561 bacterial/Ni-hydrogenase" evidence="7">
    <location>
        <begin position="9"/>
        <end position="194"/>
    </location>
</feature>
<evidence type="ECO:0000256" key="2">
    <source>
        <dbReference type="ARBA" id="ARBA00022475"/>
    </source>
</evidence>
<feature type="transmembrane region" description="Helical" evidence="6">
    <location>
        <begin position="117"/>
        <end position="139"/>
    </location>
</feature>
<dbReference type="GO" id="GO:0009055">
    <property type="term" value="F:electron transfer activity"/>
    <property type="evidence" value="ECO:0007669"/>
    <property type="project" value="InterPro"/>
</dbReference>
<comment type="subcellular location">
    <subcellularLocation>
        <location evidence="1">Cell membrane</location>
        <topology evidence="1">Multi-pass membrane protein</topology>
    </subcellularLocation>
</comment>
<keyword evidence="5 6" id="KW-0472">Membrane</keyword>
<organism evidence="8 9">
    <name type="scientific">Sedimenticola selenatireducens</name>
    <dbReference type="NCBI Taxonomy" id="191960"/>
    <lineage>
        <taxon>Bacteria</taxon>
        <taxon>Pseudomonadati</taxon>
        <taxon>Pseudomonadota</taxon>
        <taxon>Gammaproteobacteria</taxon>
        <taxon>Chromatiales</taxon>
        <taxon>Sedimenticolaceae</taxon>
        <taxon>Sedimenticola</taxon>
    </lineage>
</organism>
<dbReference type="PANTHER" id="PTHR30485">
    <property type="entry name" value="NI/FE-HYDROGENASE 1 B-TYPE CYTOCHROME SUBUNIT"/>
    <property type="match status" value="1"/>
</dbReference>
<evidence type="ECO:0000313" key="8">
    <source>
        <dbReference type="EMBL" id="TVO71208.1"/>
    </source>
</evidence>
<keyword evidence="2" id="KW-1003">Cell membrane</keyword>
<dbReference type="InterPro" id="IPR011577">
    <property type="entry name" value="Cyt_b561_bac/Ni-Hgenase"/>
</dbReference>